<dbReference type="Proteomes" id="UP000190042">
    <property type="component" value="Unassembled WGS sequence"/>
</dbReference>
<proteinExistence type="predicted"/>
<dbReference type="EMBL" id="FUYJ01000012">
    <property type="protein sequence ID" value="SKB07030.1"/>
    <property type="molecule type" value="Genomic_DNA"/>
</dbReference>
<dbReference type="AlphaFoldDB" id="A0A1T4YYY8"/>
<keyword evidence="2" id="KW-1185">Reference proteome</keyword>
<name>A0A1T4YYY8_9BACL</name>
<reference evidence="2" key="1">
    <citation type="submission" date="2017-02" db="EMBL/GenBank/DDBJ databases">
        <authorList>
            <person name="Varghese N."/>
            <person name="Submissions S."/>
        </authorList>
    </citation>
    <scope>NUCLEOTIDE SEQUENCE [LARGE SCALE GENOMIC DNA]</scope>
    <source>
        <strain evidence="2">DSM 23966</strain>
    </source>
</reference>
<evidence type="ECO:0000313" key="2">
    <source>
        <dbReference type="Proteomes" id="UP000190042"/>
    </source>
</evidence>
<protein>
    <submittedName>
        <fullName evidence="1">Uncharacterized protein</fullName>
    </submittedName>
</protein>
<organism evidence="1 2">
    <name type="scientific">Sporosarcina newyorkensis</name>
    <dbReference type="NCBI Taxonomy" id="759851"/>
    <lineage>
        <taxon>Bacteria</taxon>
        <taxon>Bacillati</taxon>
        <taxon>Bacillota</taxon>
        <taxon>Bacilli</taxon>
        <taxon>Bacillales</taxon>
        <taxon>Caryophanaceae</taxon>
        <taxon>Sporosarcina</taxon>
    </lineage>
</organism>
<gene>
    <name evidence="1" type="ORF">SAMN04244570_0289</name>
</gene>
<evidence type="ECO:0000313" key="1">
    <source>
        <dbReference type="EMBL" id="SKB07030.1"/>
    </source>
</evidence>
<sequence>MQVPDIPFERSLRWHYPDQINGQQWFYLLSQPDSLKHPYGQLCKQS</sequence>
<accession>A0A1T4YYY8</accession>